<comment type="pathway">
    <text evidence="2 8">Cofactor biosynthesis; biotin biosynthesis.</text>
</comment>
<evidence type="ECO:0000313" key="10">
    <source>
        <dbReference type="EMBL" id="MDK2124004.1"/>
    </source>
</evidence>
<evidence type="ECO:0000256" key="3">
    <source>
        <dbReference type="ARBA" id="ARBA00012327"/>
    </source>
</evidence>
<evidence type="ECO:0000256" key="1">
    <source>
        <dbReference type="ARBA" id="ARBA00000852"/>
    </source>
</evidence>
<dbReference type="InterPro" id="IPR013216">
    <property type="entry name" value="Methyltransf_11"/>
</dbReference>
<comment type="similarity">
    <text evidence="8">Belongs to the methyltransferase superfamily.</text>
</comment>
<evidence type="ECO:0000256" key="8">
    <source>
        <dbReference type="HAMAP-Rule" id="MF_00835"/>
    </source>
</evidence>
<comment type="caution">
    <text evidence="10">The sequence shown here is derived from an EMBL/GenBank/DDBJ whole genome shotgun (WGS) entry which is preliminary data.</text>
</comment>
<keyword evidence="4 8" id="KW-0489">Methyltransferase</keyword>
<gene>
    <name evidence="8 10" type="primary">bioC</name>
    <name evidence="10" type="ORF">PZA18_08095</name>
</gene>
<comment type="function">
    <text evidence="8">Converts the free carboxyl group of a malonyl-thioester to its methyl ester by transfer of a methyl group from S-adenosyl-L-methionine (SAM). It allows to synthesize pimeloyl-ACP via the fatty acid synthetic pathway.</text>
</comment>
<evidence type="ECO:0000256" key="5">
    <source>
        <dbReference type="ARBA" id="ARBA00022679"/>
    </source>
</evidence>
<evidence type="ECO:0000256" key="6">
    <source>
        <dbReference type="ARBA" id="ARBA00022691"/>
    </source>
</evidence>
<keyword evidence="11" id="KW-1185">Reference proteome</keyword>
<evidence type="ECO:0000256" key="2">
    <source>
        <dbReference type="ARBA" id="ARBA00004746"/>
    </source>
</evidence>
<dbReference type="InterPro" id="IPR011814">
    <property type="entry name" value="BioC"/>
</dbReference>
<dbReference type="InterPro" id="IPR050602">
    <property type="entry name" value="Malonyl-ACP_OMT"/>
</dbReference>
<proteinExistence type="inferred from homology"/>
<evidence type="ECO:0000313" key="11">
    <source>
        <dbReference type="Proteomes" id="UP001172778"/>
    </source>
</evidence>
<organism evidence="10 11">
    <name type="scientific">Parachitinimonas caeni</name>
    <dbReference type="NCBI Taxonomy" id="3031301"/>
    <lineage>
        <taxon>Bacteria</taxon>
        <taxon>Pseudomonadati</taxon>
        <taxon>Pseudomonadota</taxon>
        <taxon>Betaproteobacteria</taxon>
        <taxon>Neisseriales</taxon>
        <taxon>Chitinibacteraceae</taxon>
        <taxon>Parachitinimonas</taxon>
    </lineage>
</organism>
<dbReference type="SUPFAM" id="SSF53335">
    <property type="entry name" value="S-adenosyl-L-methionine-dependent methyltransferases"/>
    <property type="match status" value="1"/>
</dbReference>
<feature type="domain" description="Methyltransferase type 11" evidence="9">
    <location>
        <begin position="52"/>
        <end position="156"/>
    </location>
</feature>
<evidence type="ECO:0000256" key="4">
    <source>
        <dbReference type="ARBA" id="ARBA00022603"/>
    </source>
</evidence>
<accession>A0ABT7DVI7</accession>
<name>A0ABT7DVI7_9NEIS</name>
<dbReference type="PANTHER" id="PTHR13090:SF1">
    <property type="entry name" value="ARGININE-HYDROXYLASE NDUFAF5, MITOCHONDRIAL"/>
    <property type="match status" value="1"/>
</dbReference>
<dbReference type="InterPro" id="IPR029063">
    <property type="entry name" value="SAM-dependent_MTases_sf"/>
</dbReference>
<dbReference type="NCBIfam" id="TIGR02072">
    <property type="entry name" value="BioC"/>
    <property type="match status" value="1"/>
</dbReference>
<evidence type="ECO:0000259" key="9">
    <source>
        <dbReference type="Pfam" id="PF08241"/>
    </source>
</evidence>
<dbReference type="RefSeq" id="WP_284100310.1">
    <property type="nucleotide sequence ID" value="NZ_JARRAF010000007.1"/>
</dbReference>
<dbReference type="CDD" id="cd02440">
    <property type="entry name" value="AdoMet_MTases"/>
    <property type="match status" value="1"/>
</dbReference>
<comment type="catalytic activity">
    <reaction evidence="1 8">
        <text>malonyl-[ACP] + S-adenosyl-L-methionine = malonyl-[ACP] methyl ester + S-adenosyl-L-homocysteine</text>
        <dbReference type="Rhea" id="RHEA:17105"/>
        <dbReference type="Rhea" id="RHEA-COMP:9623"/>
        <dbReference type="Rhea" id="RHEA-COMP:9954"/>
        <dbReference type="ChEBI" id="CHEBI:57856"/>
        <dbReference type="ChEBI" id="CHEBI:59789"/>
        <dbReference type="ChEBI" id="CHEBI:78449"/>
        <dbReference type="ChEBI" id="CHEBI:78845"/>
        <dbReference type="EC" id="2.1.1.197"/>
    </reaction>
</comment>
<dbReference type="GO" id="GO:0102130">
    <property type="term" value="F:malonyl-CoA methyltransferase activity"/>
    <property type="evidence" value="ECO:0007669"/>
    <property type="project" value="UniProtKB-EC"/>
</dbReference>
<dbReference type="EMBL" id="JARRAF010000007">
    <property type="protein sequence ID" value="MDK2124004.1"/>
    <property type="molecule type" value="Genomic_DNA"/>
</dbReference>
<dbReference type="HAMAP" id="MF_00835">
    <property type="entry name" value="BioC"/>
    <property type="match status" value="1"/>
</dbReference>
<dbReference type="EC" id="2.1.1.197" evidence="3 8"/>
<dbReference type="Gene3D" id="3.40.50.150">
    <property type="entry name" value="Vaccinia Virus protein VP39"/>
    <property type="match status" value="1"/>
</dbReference>
<dbReference type="Proteomes" id="UP001172778">
    <property type="component" value="Unassembled WGS sequence"/>
</dbReference>
<sequence length="297" mass="33236">MDEPFFSEKVAVRQSFDAAAHHYDQSAVLQREVANRLDERFDYVKLQPTRLLDLGSGTGYGRDLLSKRFPDVQVIELDLALSMLQVAKSKASFWAKGWSVLRGVQRTQVCADAENLPFAGAVFDVVWSNLTIQWCNTPDSAFADAWRVLKPGGLFTFSTLGPDTLMELRSAFQTVDDQPHVNRFIDMHDIGDALVKAGFGAPVIDMERITMQYDTVKDVMLDLKGIGAHNVASGRRRGLLGKQAWQKVVGSYEQFRCNGKLPASYEVIYGHAWKPESASKKVLQDGRQVIDFFPKQG</sequence>
<protein>
    <recommendedName>
        <fullName evidence="3 8">Malonyl-[acyl-carrier protein] O-methyltransferase</fullName>
        <shortName evidence="8">Malonyl-ACP O-methyltransferase</shortName>
        <ecNumber evidence="3 8">2.1.1.197</ecNumber>
    </recommendedName>
    <alternativeName>
        <fullName evidence="8">Biotin synthesis protein BioC</fullName>
    </alternativeName>
</protein>
<dbReference type="Pfam" id="PF08241">
    <property type="entry name" value="Methyltransf_11"/>
    <property type="match status" value="1"/>
</dbReference>
<keyword evidence="5 8" id="KW-0808">Transferase</keyword>
<dbReference type="GO" id="GO:0032259">
    <property type="term" value="P:methylation"/>
    <property type="evidence" value="ECO:0007669"/>
    <property type="project" value="UniProtKB-KW"/>
</dbReference>
<dbReference type="PANTHER" id="PTHR13090">
    <property type="entry name" value="ARGININE-HYDROXYLASE NDUFAF5, MITOCHONDRIAL"/>
    <property type="match status" value="1"/>
</dbReference>
<evidence type="ECO:0000256" key="7">
    <source>
        <dbReference type="ARBA" id="ARBA00022756"/>
    </source>
</evidence>
<reference evidence="10" key="1">
    <citation type="submission" date="2023-03" db="EMBL/GenBank/DDBJ databases">
        <title>Chitinimonas shenzhenensis gen. nov., sp. nov., a novel member of family Burkholderiaceae isolated from activated sludge collected in Shen Zhen, China.</title>
        <authorList>
            <person name="Wang X."/>
        </authorList>
    </citation>
    <scope>NUCLEOTIDE SEQUENCE</scope>
    <source>
        <strain evidence="10">DQS-5</strain>
    </source>
</reference>
<keyword evidence="6 8" id="KW-0949">S-adenosyl-L-methionine</keyword>
<keyword evidence="7 8" id="KW-0093">Biotin biosynthesis</keyword>